<name>A0A8T4LK07_9ARCH</name>
<dbReference type="CDD" id="cd03801">
    <property type="entry name" value="GT4_PimA-like"/>
    <property type="match status" value="1"/>
</dbReference>
<protein>
    <submittedName>
        <fullName evidence="3">Glycosyltransferase family 4 protein</fullName>
    </submittedName>
</protein>
<dbReference type="PANTHER" id="PTHR12526:SF638">
    <property type="entry name" value="SPORE COAT PROTEIN SA"/>
    <property type="match status" value="1"/>
</dbReference>
<feature type="domain" description="Glycosyl transferase family 1" evidence="1">
    <location>
        <begin position="188"/>
        <end position="352"/>
    </location>
</feature>
<feature type="domain" description="Glycosyltransferase subfamily 4-like N-terminal" evidence="2">
    <location>
        <begin position="14"/>
        <end position="174"/>
    </location>
</feature>
<reference evidence="3" key="2">
    <citation type="submission" date="2021-05" db="EMBL/GenBank/DDBJ databases">
        <title>Protein family content uncovers lineage relationships and bacterial pathway maintenance mechanisms in DPANN archaea.</title>
        <authorList>
            <person name="Castelle C.J."/>
            <person name="Meheust R."/>
            <person name="Jaffe A.L."/>
            <person name="Seitz K."/>
            <person name="Gong X."/>
            <person name="Baker B.J."/>
            <person name="Banfield J.F."/>
        </authorList>
    </citation>
    <scope>NUCLEOTIDE SEQUENCE</scope>
    <source>
        <strain evidence="3">RIFCSPLOWO2_01_FULL_58_19</strain>
    </source>
</reference>
<reference evidence="3" key="1">
    <citation type="submission" date="2021-03" db="EMBL/GenBank/DDBJ databases">
        <authorList>
            <person name="Jaffe A."/>
        </authorList>
    </citation>
    <scope>NUCLEOTIDE SEQUENCE</scope>
    <source>
        <strain evidence="3">RIFCSPLOWO2_01_FULL_58_19</strain>
    </source>
</reference>
<dbReference type="SUPFAM" id="SSF53756">
    <property type="entry name" value="UDP-Glycosyltransferase/glycogen phosphorylase"/>
    <property type="match status" value="1"/>
</dbReference>
<sequence>MRIFYITSVLGDSGGSEIYTRDLLLELMRRGHELCVATTTRYTLPGAEMVFIPRFGHHGLHKFAAPLFAGKVLAAARKFKPDLVQSHSNCFMGYLGHRVKEALGVPHVCLIELLSGVNFSLHAKAIHASEKFLLPKLNYDRLIVWTENMKQRFLLPWGIPEEKIEIIPAAVNLENYPRDADGAQVRKVFGAPGGAHLITSIKTLWHSNAKGLEYVIKAMKDVHARHPEYTYVLFGEGKSRAGLEQLVARLGLEGCVKLPGGISPRDCQEVWAATEIAPHSFVYEFSTSISLLEYMAMGRACVVTDMGAVREFVGDAALVVKPGDETALAEGINKLIEDKELREALGRKARKRVEEKYSIGKAVDKLV</sequence>
<comment type="caution">
    <text evidence="3">The sequence shown here is derived from an EMBL/GenBank/DDBJ whole genome shotgun (WGS) entry which is preliminary data.</text>
</comment>
<dbReference type="Proteomes" id="UP000678237">
    <property type="component" value="Unassembled WGS sequence"/>
</dbReference>
<dbReference type="EMBL" id="JAGVWE010000005">
    <property type="protein sequence ID" value="MBS3063555.1"/>
    <property type="molecule type" value="Genomic_DNA"/>
</dbReference>
<feature type="non-terminal residue" evidence="3">
    <location>
        <position position="367"/>
    </location>
</feature>
<dbReference type="InterPro" id="IPR001296">
    <property type="entry name" value="Glyco_trans_1"/>
</dbReference>
<gene>
    <name evidence="3" type="ORF">J4203_06870</name>
</gene>
<accession>A0A8T4LK07</accession>
<dbReference type="PANTHER" id="PTHR12526">
    <property type="entry name" value="GLYCOSYLTRANSFERASE"/>
    <property type="match status" value="1"/>
</dbReference>
<evidence type="ECO:0000259" key="1">
    <source>
        <dbReference type="Pfam" id="PF00534"/>
    </source>
</evidence>
<evidence type="ECO:0000313" key="4">
    <source>
        <dbReference type="Proteomes" id="UP000678237"/>
    </source>
</evidence>
<dbReference type="Pfam" id="PF13439">
    <property type="entry name" value="Glyco_transf_4"/>
    <property type="match status" value="1"/>
</dbReference>
<organism evidence="3 4">
    <name type="scientific">Candidatus Iainarchaeum sp</name>
    <dbReference type="NCBI Taxonomy" id="3101447"/>
    <lineage>
        <taxon>Archaea</taxon>
        <taxon>Candidatus Iainarchaeota</taxon>
        <taxon>Candidatus Iainarchaeia</taxon>
        <taxon>Candidatus Iainarchaeales</taxon>
        <taxon>Candidatus Iainarchaeaceae</taxon>
        <taxon>Candidatus Iainarchaeum</taxon>
    </lineage>
</organism>
<proteinExistence type="predicted"/>
<evidence type="ECO:0000259" key="2">
    <source>
        <dbReference type="Pfam" id="PF13439"/>
    </source>
</evidence>
<evidence type="ECO:0000313" key="3">
    <source>
        <dbReference type="EMBL" id="MBS3063555.1"/>
    </source>
</evidence>
<dbReference type="AlphaFoldDB" id="A0A8T4LK07"/>
<dbReference type="Pfam" id="PF00534">
    <property type="entry name" value="Glycos_transf_1"/>
    <property type="match status" value="1"/>
</dbReference>
<dbReference type="Gene3D" id="3.40.50.2000">
    <property type="entry name" value="Glycogen Phosphorylase B"/>
    <property type="match status" value="2"/>
</dbReference>
<dbReference type="GO" id="GO:0016757">
    <property type="term" value="F:glycosyltransferase activity"/>
    <property type="evidence" value="ECO:0007669"/>
    <property type="project" value="InterPro"/>
</dbReference>
<dbReference type="InterPro" id="IPR028098">
    <property type="entry name" value="Glyco_trans_4-like_N"/>
</dbReference>